<reference evidence="5" key="1">
    <citation type="submission" date="2025-08" db="UniProtKB">
        <authorList>
            <consortium name="RefSeq"/>
        </authorList>
    </citation>
    <scope>IDENTIFICATION</scope>
    <source>
        <tissue evidence="5">Testes</tissue>
    </source>
</reference>
<sequence>MQYPVYTVKAEYGICEEDCWQLILYVILFFTIMLVGFTILAPLAVLGMRTVPDSQRSYALGISSLMYRLLGAVPGPIIVGAAIDSACIVWQEHCDSTGKCHIYDNADFAWKWFIVGFVFYGITVIFYILALFTYKEPQNEEIEPITYKLKSENTEDSVMGTYRTTGSFSFSQPVDADTEPPSN</sequence>
<keyword evidence="3" id="KW-1133">Transmembrane helix</keyword>
<keyword evidence="3" id="KW-0812">Transmembrane</keyword>
<dbReference type="SUPFAM" id="SSF103473">
    <property type="entry name" value="MFS general substrate transporter"/>
    <property type="match status" value="1"/>
</dbReference>
<dbReference type="GeneID" id="102807146"/>
<feature type="transmembrane region" description="Helical" evidence="3">
    <location>
        <begin position="112"/>
        <end position="134"/>
    </location>
</feature>
<keyword evidence="3" id="KW-0472">Membrane</keyword>
<feature type="region of interest" description="Disordered" evidence="2">
    <location>
        <begin position="164"/>
        <end position="183"/>
    </location>
</feature>
<dbReference type="RefSeq" id="XP_006819766.1">
    <property type="nucleotide sequence ID" value="XM_006819703.1"/>
</dbReference>
<dbReference type="Gene3D" id="1.20.1250.20">
    <property type="entry name" value="MFS general substrate transporter like domains"/>
    <property type="match status" value="1"/>
</dbReference>
<keyword evidence="1" id="KW-1015">Disulfide bond</keyword>
<dbReference type="Pfam" id="PF03137">
    <property type="entry name" value="OATP"/>
    <property type="match status" value="1"/>
</dbReference>
<keyword evidence="4" id="KW-1185">Reference proteome</keyword>
<dbReference type="PANTHER" id="PTHR11388:SF100">
    <property type="entry name" value="SOLUTE CARRIER ORGANIC ANION TRANSPORTER FAMILY MEMBER 4A1"/>
    <property type="match status" value="1"/>
</dbReference>
<evidence type="ECO:0000256" key="2">
    <source>
        <dbReference type="SAM" id="MobiDB-lite"/>
    </source>
</evidence>
<name>A0ABM0MIC5_SACKO</name>
<evidence type="ECO:0000256" key="1">
    <source>
        <dbReference type="ARBA" id="ARBA00023157"/>
    </source>
</evidence>
<protein>
    <submittedName>
        <fullName evidence="5">Solute carrier organic anion transporter family member 4A1-like</fullName>
    </submittedName>
</protein>
<proteinExistence type="predicted"/>
<evidence type="ECO:0000313" key="5">
    <source>
        <dbReference type="RefSeq" id="XP_006819766.1"/>
    </source>
</evidence>
<organism evidence="4 5">
    <name type="scientific">Saccoglossus kowalevskii</name>
    <name type="common">Acorn worm</name>
    <dbReference type="NCBI Taxonomy" id="10224"/>
    <lineage>
        <taxon>Eukaryota</taxon>
        <taxon>Metazoa</taxon>
        <taxon>Hemichordata</taxon>
        <taxon>Enteropneusta</taxon>
        <taxon>Harrimaniidae</taxon>
        <taxon>Saccoglossus</taxon>
    </lineage>
</organism>
<dbReference type="InterPro" id="IPR004156">
    <property type="entry name" value="OATP"/>
</dbReference>
<accession>A0ABM0MIC5</accession>
<feature type="transmembrane region" description="Helical" evidence="3">
    <location>
        <begin position="58"/>
        <end position="83"/>
    </location>
</feature>
<feature type="transmembrane region" description="Helical" evidence="3">
    <location>
        <begin position="22"/>
        <end position="46"/>
    </location>
</feature>
<dbReference type="InterPro" id="IPR036259">
    <property type="entry name" value="MFS_trans_sf"/>
</dbReference>
<dbReference type="PANTHER" id="PTHR11388">
    <property type="entry name" value="ORGANIC ANION TRANSPORTER"/>
    <property type="match status" value="1"/>
</dbReference>
<dbReference type="Proteomes" id="UP000694865">
    <property type="component" value="Unplaced"/>
</dbReference>
<evidence type="ECO:0000256" key="3">
    <source>
        <dbReference type="SAM" id="Phobius"/>
    </source>
</evidence>
<gene>
    <name evidence="5" type="primary">LOC102807146</name>
</gene>
<evidence type="ECO:0000313" key="4">
    <source>
        <dbReference type="Proteomes" id="UP000694865"/>
    </source>
</evidence>